<gene>
    <name evidence="1" type="ORF">DZD52_18755</name>
</gene>
<accession>A0A3E1KEP3</accession>
<dbReference type="Proteomes" id="UP000259570">
    <property type="component" value="Unassembled WGS sequence"/>
</dbReference>
<proteinExistence type="predicted"/>
<dbReference type="AlphaFoldDB" id="A0A3E1KEP3"/>
<reference evidence="1 2" key="1">
    <citation type="submission" date="2018-08" db="EMBL/GenBank/DDBJ databases">
        <title>Genome sequencing of X. nasturtii WHRI 8984.</title>
        <authorList>
            <person name="Studholme D.J."/>
            <person name="Mchugh J."/>
            <person name="Vicente J."/>
        </authorList>
    </citation>
    <scope>NUCLEOTIDE SEQUENCE [LARGE SCALE GENOMIC DNA]</scope>
    <source>
        <strain evidence="1 2">WHRI 8984</strain>
    </source>
</reference>
<dbReference type="EMBL" id="QUZM01000056">
    <property type="protein sequence ID" value="RFF37076.1"/>
    <property type="molecule type" value="Genomic_DNA"/>
</dbReference>
<comment type="caution">
    <text evidence="1">The sequence shown here is derived from an EMBL/GenBank/DDBJ whole genome shotgun (WGS) entry which is preliminary data.</text>
</comment>
<protein>
    <submittedName>
        <fullName evidence="1">Uncharacterized protein</fullName>
    </submittedName>
</protein>
<evidence type="ECO:0000313" key="1">
    <source>
        <dbReference type="EMBL" id="RFF37076.1"/>
    </source>
</evidence>
<evidence type="ECO:0000313" key="2">
    <source>
        <dbReference type="Proteomes" id="UP000259570"/>
    </source>
</evidence>
<organism evidence="1 2">
    <name type="scientific">Xanthomonas nasturtii</name>
    <dbReference type="NCBI Taxonomy" id="1843581"/>
    <lineage>
        <taxon>Bacteria</taxon>
        <taxon>Pseudomonadati</taxon>
        <taxon>Pseudomonadota</taxon>
        <taxon>Gammaproteobacteria</taxon>
        <taxon>Lysobacterales</taxon>
        <taxon>Lysobacteraceae</taxon>
        <taxon>Xanthomonas</taxon>
    </lineage>
</organism>
<sequence>MWGTDRVRPPRWLPPRCRRWGRPLCASAAPRLATTARPVPAASRLRANRQRLNATRLAPCHPLL</sequence>
<name>A0A3E1KEP3_9XANT</name>